<dbReference type="Pfam" id="PF00963">
    <property type="entry name" value="Cohesin"/>
    <property type="match status" value="1"/>
</dbReference>
<keyword evidence="1" id="KW-0812">Transmembrane</keyword>
<proteinExistence type="predicted"/>
<dbReference type="AlphaFoldDB" id="A0A7S7YVC3"/>
<evidence type="ECO:0000313" key="4">
    <source>
        <dbReference type="Proteomes" id="UP000305729"/>
    </source>
</evidence>
<dbReference type="GO" id="GO:0030246">
    <property type="term" value="F:carbohydrate binding"/>
    <property type="evidence" value="ECO:0007669"/>
    <property type="project" value="InterPro"/>
</dbReference>
<dbReference type="SUPFAM" id="SSF49384">
    <property type="entry name" value="Carbohydrate-binding domain"/>
    <property type="match status" value="1"/>
</dbReference>
<keyword evidence="1" id="KW-1133">Transmembrane helix</keyword>
<dbReference type="EMBL" id="CP045429">
    <property type="protein sequence ID" value="QPB84268.1"/>
    <property type="molecule type" value="Genomic_DNA"/>
</dbReference>
<sequence length="244" mass="27395">MANKGRKAGNTLNSKGHSNAMVFDAYWDKKMIKSLMLSTSLLLSVATMATEGKVFLETSNTQIKTTSEFYVDVMVKDLPEVYGVQLSVSYDPQTLTLIDQNPKIAGAQLEHGNFLDTKRLYTLRNQATPKSREVQYIVSQVAPAESASGDGRLARLYFSAPTNATNTDISIKRVEFGTRHGEKHIYRTNTPLNLSFDAQFSQQEKPTPEMPDWLLVLSTLLPASLIAWIFWRKTKSQRRPDQTA</sequence>
<feature type="domain" description="Cohesin" evidence="2">
    <location>
        <begin position="61"/>
        <end position="173"/>
    </location>
</feature>
<gene>
    <name evidence="3" type="ORF">CWC22_015270</name>
</gene>
<dbReference type="Gene3D" id="2.60.40.680">
    <property type="match status" value="1"/>
</dbReference>
<evidence type="ECO:0000313" key="3">
    <source>
        <dbReference type="EMBL" id="QPB84268.1"/>
    </source>
</evidence>
<organism evidence="3 4">
    <name type="scientific">Pseudoalteromonas rubra</name>
    <dbReference type="NCBI Taxonomy" id="43658"/>
    <lineage>
        <taxon>Bacteria</taxon>
        <taxon>Pseudomonadati</taxon>
        <taxon>Pseudomonadota</taxon>
        <taxon>Gammaproteobacteria</taxon>
        <taxon>Alteromonadales</taxon>
        <taxon>Pseudoalteromonadaceae</taxon>
        <taxon>Pseudoalteromonas</taxon>
    </lineage>
</organism>
<dbReference type="InterPro" id="IPR008965">
    <property type="entry name" value="CBM2/CBM3_carb-bd_dom_sf"/>
</dbReference>
<dbReference type="InterPro" id="IPR002102">
    <property type="entry name" value="Cohesin_dom"/>
</dbReference>
<feature type="transmembrane region" description="Helical" evidence="1">
    <location>
        <begin position="213"/>
        <end position="231"/>
    </location>
</feature>
<protein>
    <recommendedName>
        <fullName evidence="2">Cohesin domain-containing protein</fullName>
    </recommendedName>
</protein>
<evidence type="ECO:0000256" key="1">
    <source>
        <dbReference type="SAM" id="Phobius"/>
    </source>
</evidence>
<name>A0A7S7YVC3_9GAMM</name>
<evidence type="ECO:0000259" key="2">
    <source>
        <dbReference type="Pfam" id="PF00963"/>
    </source>
</evidence>
<dbReference type="Proteomes" id="UP000305729">
    <property type="component" value="Chromosome 1"/>
</dbReference>
<accession>A0A7S7YVC3</accession>
<keyword evidence="1" id="KW-0472">Membrane</keyword>
<reference evidence="3 4" key="1">
    <citation type="submission" date="2019-10" db="EMBL/GenBank/DDBJ databases">
        <title>Pseudoalteromonas rubra S4059.</title>
        <authorList>
            <person name="Paulsen S."/>
            <person name="Wang X."/>
        </authorList>
    </citation>
    <scope>NUCLEOTIDE SEQUENCE [LARGE SCALE GENOMIC DNA]</scope>
    <source>
        <strain evidence="3 4">S4059</strain>
    </source>
</reference>
<dbReference type="GO" id="GO:0000272">
    <property type="term" value="P:polysaccharide catabolic process"/>
    <property type="evidence" value="ECO:0007669"/>
    <property type="project" value="InterPro"/>
</dbReference>
<dbReference type="CDD" id="cd08547">
    <property type="entry name" value="Type_II_cohesin"/>
    <property type="match status" value="1"/>
</dbReference>